<dbReference type="InterPro" id="IPR036179">
    <property type="entry name" value="Ig-like_dom_sf"/>
</dbReference>
<sequence>MVLIKAMLALLLALCVEPVPVQFLQRFNRQQTVQRRPGCPQKCRSELCPSIHLLQQCPAGRVRDACGCCWECGNAEGQFCDMNPYAALHGRCAEGLKCRVPPRERSHFLSGAEEETPKPICVCAKQEVLCATDRKTYENKCQLRKAQHGLAQGYNRPTVAHYGPCRSKPVITMGTQHLHILEGSDAVVVCEVTSFPLASIHWRKDGENIFLPADDSNIATQARRGPQRFELSGWLQIQNVGHSDEGVYTCAARNAFGEASASARLQVLRKGSRSGSDQLKKGPYSIIDDEEDGDDEDYEGRSSGHMYV</sequence>
<dbReference type="InterPro" id="IPR007110">
    <property type="entry name" value="Ig-like_dom"/>
</dbReference>
<evidence type="ECO:0000256" key="2">
    <source>
        <dbReference type="ARBA" id="ARBA00022525"/>
    </source>
</evidence>
<feature type="chain" id="PRO_5028439840" evidence="7">
    <location>
        <begin position="19"/>
        <end position="308"/>
    </location>
</feature>
<evidence type="ECO:0000256" key="7">
    <source>
        <dbReference type="SAM" id="SignalP"/>
    </source>
</evidence>
<dbReference type="OrthoDB" id="10029006at2759"/>
<dbReference type="SUPFAM" id="SSF48726">
    <property type="entry name" value="Immunoglobulin"/>
    <property type="match status" value="1"/>
</dbReference>
<keyword evidence="11" id="KW-1185">Reference proteome</keyword>
<feature type="signal peptide" evidence="7">
    <location>
        <begin position="1"/>
        <end position="18"/>
    </location>
</feature>
<reference evidence="12" key="1">
    <citation type="submission" date="2025-08" db="UniProtKB">
        <authorList>
            <consortium name="RefSeq"/>
        </authorList>
    </citation>
    <scope>IDENTIFICATION</scope>
</reference>
<feature type="domain" description="Ig-like" evidence="8">
    <location>
        <begin position="169"/>
        <end position="266"/>
    </location>
</feature>
<dbReference type="Proteomes" id="UP000515152">
    <property type="component" value="Chromosome 6"/>
</dbReference>
<dbReference type="Gene3D" id="2.60.40.10">
    <property type="entry name" value="Immunoglobulins"/>
    <property type="match status" value="1"/>
</dbReference>
<dbReference type="SUPFAM" id="SSF57184">
    <property type="entry name" value="Growth factor receptor domain"/>
    <property type="match status" value="1"/>
</dbReference>
<dbReference type="SMART" id="SM00280">
    <property type="entry name" value="KAZAL"/>
    <property type="match status" value="1"/>
</dbReference>
<dbReference type="FunFam" id="2.60.40.10:FF:000032">
    <property type="entry name" value="palladin isoform X1"/>
    <property type="match status" value="1"/>
</dbReference>
<evidence type="ECO:0000256" key="6">
    <source>
        <dbReference type="SAM" id="MobiDB-lite"/>
    </source>
</evidence>
<dbReference type="PROSITE" id="PS51323">
    <property type="entry name" value="IGFBP_N_2"/>
    <property type="match status" value="1"/>
</dbReference>
<feature type="compositionally biased region" description="Acidic residues" evidence="6">
    <location>
        <begin position="287"/>
        <end position="298"/>
    </location>
</feature>
<feature type="domain" description="IGFBP N-terminal" evidence="9">
    <location>
        <begin position="35"/>
        <end position="124"/>
    </location>
</feature>
<evidence type="ECO:0000256" key="3">
    <source>
        <dbReference type="ARBA" id="ARBA00022729"/>
    </source>
</evidence>
<dbReference type="InterPro" id="IPR009030">
    <property type="entry name" value="Growth_fac_rcpt_cys_sf"/>
</dbReference>
<dbReference type="RefSeq" id="XP_031424689.1">
    <property type="nucleotide sequence ID" value="XM_031568829.2"/>
</dbReference>
<name>A0A6P8FG50_CLUHA</name>
<keyword evidence="3 7" id="KW-0732">Signal</keyword>
<dbReference type="Pfam" id="PF00219">
    <property type="entry name" value="IGFBP"/>
    <property type="match status" value="1"/>
</dbReference>
<dbReference type="AlphaFoldDB" id="A0A6P8FG50"/>
<dbReference type="Gene3D" id="4.10.40.20">
    <property type="match status" value="1"/>
</dbReference>
<dbReference type="KEGG" id="char:105893605"/>
<dbReference type="PANTHER" id="PTHR14186">
    <property type="entry name" value="INSULIN-LIKE GROWTH FACTOR BINDING PROTEIN-RELATED"/>
    <property type="match status" value="1"/>
</dbReference>
<evidence type="ECO:0000259" key="10">
    <source>
        <dbReference type="PROSITE" id="PS51465"/>
    </source>
</evidence>
<evidence type="ECO:0000313" key="12">
    <source>
        <dbReference type="RefSeq" id="XP_031424689.1"/>
    </source>
</evidence>
<dbReference type="CDD" id="cd00104">
    <property type="entry name" value="KAZAL_FS"/>
    <property type="match status" value="1"/>
</dbReference>
<dbReference type="InterPro" id="IPR011390">
    <property type="entry name" value="IGFBP_rP_mac25"/>
</dbReference>
<dbReference type="InterPro" id="IPR013783">
    <property type="entry name" value="Ig-like_fold"/>
</dbReference>
<comment type="subcellular location">
    <subcellularLocation>
        <location evidence="1">Secreted</location>
    </subcellularLocation>
</comment>
<evidence type="ECO:0000259" key="9">
    <source>
        <dbReference type="PROSITE" id="PS51323"/>
    </source>
</evidence>
<dbReference type="InterPro" id="IPR003598">
    <property type="entry name" value="Ig_sub2"/>
</dbReference>
<dbReference type="InterPro" id="IPR002350">
    <property type="entry name" value="Kazal_dom"/>
</dbReference>
<dbReference type="GO" id="GO:0009966">
    <property type="term" value="P:regulation of signal transduction"/>
    <property type="evidence" value="ECO:0007669"/>
    <property type="project" value="TreeGrafter"/>
</dbReference>
<feature type="region of interest" description="Disordered" evidence="6">
    <location>
        <begin position="272"/>
        <end position="308"/>
    </location>
</feature>
<dbReference type="GO" id="GO:0005520">
    <property type="term" value="F:insulin-like growth factor binding"/>
    <property type="evidence" value="ECO:0007669"/>
    <property type="project" value="InterPro"/>
</dbReference>
<dbReference type="SMART" id="SM00409">
    <property type="entry name" value="IG"/>
    <property type="match status" value="1"/>
</dbReference>
<dbReference type="InterPro" id="IPR036058">
    <property type="entry name" value="Kazal_dom_sf"/>
</dbReference>
<dbReference type="Pfam" id="PF13927">
    <property type="entry name" value="Ig_3"/>
    <property type="match status" value="1"/>
</dbReference>
<gene>
    <name evidence="12" type="primary">kazald2</name>
</gene>
<dbReference type="PROSITE" id="PS50835">
    <property type="entry name" value="IG_LIKE"/>
    <property type="match status" value="1"/>
</dbReference>
<dbReference type="InterPro" id="IPR003599">
    <property type="entry name" value="Ig_sub"/>
</dbReference>
<dbReference type="GO" id="GO:0001558">
    <property type="term" value="P:regulation of cell growth"/>
    <property type="evidence" value="ECO:0007669"/>
    <property type="project" value="InterPro"/>
</dbReference>
<accession>A0A6P8FG50</accession>
<keyword evidence="2" id="KW-0964">Secreted</keyword>
<evidence type="ECO:0000256" key="4">
    <source>
        <dbReference type="ARBA" id="ARBA00023157"/>
    </source>
</evidence>
<dbReference type="PROSITE" id="PS51465">
    <property type="entry name" value="KAZAL_2"/>
    <property type="match status" value="1"/>
</dbReference>
<dbReference type="SMART" id="SM00408">
    <property type="entry name" value="IGc2"/>
    <property type="match status" value="1"/>
</dbReference>
<protein>
    <submittedName>
        <fullName evidence="12">Kazal-type serine peptidase inhibitor domain 2</fullName>
    </submittedName>
</protein>
<feature type="domain" description="Kazal-like" evidence="10">
    <location>
        <begin position="110"/>
        <end position="167"/>
    </location>
</feature>
<dbReference type="CTD" id="568748"/>
<keyword evidence="5" id="KW-0393">Immunoglobulin domain</keyword>
<dbReference type="GeneID" id="105893605"/>
<evidence type="ECO:0000256" key="1">
    <source>
        <dbReference type="ARBA" id="ARBA00004613"/>
    </source>
</evidence>
<dbReference type="InterPro" id="IPR000867">
    <property type="entry name" value="IGFBP-like"/>
</dbReference>
<dbReference type="Pfam" id="PF07648">
    <property type="entry name" value="Kazal_2"/>
    <property type="match status" value="1"/>
</dbReference>
<proteinExistence type="predicted"/>
<dbReference type="Gene3D" id="3.30.60.30">
    <property type="match status" value="1"/>
</dbReference>
<evidence type="ECO:0000256" key="5">
    <source>
        <dbReference type="ARBA" id="ARBA00023319"/>
    </source>
</evidence>
<dbReference type="SUPFAM" id="SSF100895">
    <property type="entry name" value="Kazal-type serine protease inhibitors"/>
    <property type="match status" value="1"/>
</dbReference>
<evidence type="ECO:0000313" key="11">
    <source>
        <dbReference type="Proteomes" id="UP000515152"/>
    </source>
</evidence>
<dbReference type="GO" id="GO:0005615">
    <property type="term" value="C:extracellular space"/>
    <property type="evidence" value="ECO:0007669"/>
    <property type="project" value="TreeGrafter"/>
</dbReference>
<organism evidence="11 12">
    <name type="scientific">Clupea harengus</name>
    <name type="common">Atlantic herring</name>
    <dbReference type="NCBI Taxonomy" id="7950"/>
    <lineage>
        <taxon>Eukaryota</taxon>
        <taxon>Metazoa</taxon>
        <taxon>Chordata</taxon>
        <taxon>Craniata</taxon>
        <taxon>Vertebrata</taxon>
        <taxon>Euteleostomi</taxon>
        <taxon>Actinopterygii</taxon>
        <taxon>Neopterygii</taxon>
        <taxon>Teleostei</taxon>
        <taxon>Clupei</taxon>
        <taxon>Clupeiformes</taxon>
        <taxon>Clupeoidei</taxon>
        <taxon>Clupeidae</taxon>
        <taxon>Clupea</taxon>
    </lineage>
</organism>
<evidence type="ECO:0000259" key="8">
    <source>
        <dbReference type="PROSITE" id="PS50835"/>
    </source>
</evidence>
<keyword evidence="4" id="KW-1015">Disulfide bond</keyword>
<dbReference type="PANTHER" id="PTHR14186:SF23">
    <property type="entry name" value="KAZAL-TYPE SERINE PEPTIDASE INHIBITOR DOMAIN 2"/>
    <property type="match status" value="1"/>
</dbReference>